<accession>A0A8B8F1G7</accession>
<evidence type="ECO:0000256" key="2">
    <source>
        <dbReference type="SAM" id="SignalP"/>
    </source>
</evidence>
<keyword evidence="2" id="KW-0732">Signal</keyword>
<dbReference type="GeneID" id="111138418"/>
<organism evidence="3 4">
    <name type="scientific">Crassostrea virginica</name>
    <name type="common">Eastern oyster</name>
    <dbReference type="NCBI Taxonomy" id="6565"/>
    <lineage>
        <taxon>Eukaryota</taxon>
        <taxon>Metazoa</taxon>
        <taxon>Spiralia</taxon>
        <taxon>Lophotrochozoa</taxon>
        <taxon>Mollusca</taxon>
        <taxon>Bivalvia</taxon>
        <taxon>Autobranchia</taxon>
        <taxon>Pteriomorphia</taxon>
        <taxon>Ostreida</taxon>
        <taxon>Ostreoidea</taxon>
        <taxon>Ostreidae</taxon>
        <taxon>Crassostrea</taxon>
    </lineage>
</organism>
<evidence type="ECO:0000313" key="3">
    <source>
        <dbReference type="Proteomes" id="UP000694844"/>
    </source>
</evidence>
<dbReference type="RefSeq" id="XP_022346079.1">
    <property type="nucleotide sequence ID" value="XM_022490371.1"/>
</dbReference>
<keyword evidence="1" id="KW-1133">Transmembrane helix</keyword>
<feature type="chain" id="PRO_5034717175" evidence="2">
    <location>
        <begin position="19"/>
        <end position="268"/>
    </location>
</feature>
<proteinExistence type="predicted"/>
<dbReference type="AlphaFoldDB" id="A0A8B8F1G7"/>
<keyword evidence="1" id="KW-0812">Transmembrane</keyword>
<keyword evidence="3" id="KW-1185">Reference proteome</keyword>
<name>A0A8B8F1G7_CRAVI</name>
<feature type="transmembrane region" description="Helical" evidence="1">
    <location>
        <begin position="111"/>
        <end position="134"/>
    </location>
</feature>
<evidence type="ECO:0000313" key="4">
    <source>
        <dbReference type="RefSeq" id="XP_022346079.1"/>
    </source>
</evidence>
<gene>
    <name evidence="4" type="primary">LOC111138418</name>
</gene>
<dbReference type="Proteomes" id="UP000694844">
    <property type="component" value="Chromosome 5"/>
</dbReference>
<keyword evidence="1" id="KW-0472">Membrane</keyword>
<dbReference type="KEGG" id="cvn:111138418"/>
<feature type="signal peptide" evidence="2">
    <location>
        <begin position="1"/>
        <end position="18"/>
    </location>
</feature>
<reference evidence="4" key="1">
    <citation type="submission" date="2025-08" db="UniProtKB">
        <authorList>
            <consortium name="RefSeq"/>
        </authorList>
    </citation>
    <scope>IDENTIFICATION</scope>
    <source>
        <tissue evidence="4">Whole sample</tissue>
    </source>
</reference>
<dbReference type="OrthoDB" id="5786002at2759"/>
<protein>
    <submittedName>
        <fullName evidence="4">Uncharacterized protein LOC111138418</fullName>
    </submittedName>
</protein>
<evidence type="ECO:0000256" key="1">
    <source>
        <dbReference type="SAM" id="Phobius"/>
    </source>
</evidence>
<sequence>MDHFVFLILLLFTTSLISEKLDNLIEPKCFDAENSQKKRCCTDFRTIANKCQECIGSFGFECTKPCPEGYYGRKCTEKCQCKSCISTSGECESVTTEALNNVEEKGDNGQLWMIIVGILCGVIILLIVVLIAVVSYKRKLPISRPYQQEHITTDTVSMDYASVENNTYLECNLTENTEILIDGPNHNQFEENKTSETGSGHYFSVNRDPNSNADIWQSIKETVKKNRERKSMLQLLTQRNVPQNTNERFSYISVVENQPSSCTEPVDR</sequence>